<keyword evidence="4" id="KW-1185">Reference proteome</keyword>
<evidence type="ECO:0000256" key="1">
    <source>
        <dbReference type="ARBA" id="ARBA00003238"/>
    </source>
</evidence>
<reference evidence="3 4" key="1">
    <citation type="submission" date="2007-04" db="EMBL/GenBank/DDBJ databases">
        <authorList>
            <person name="Fulton L."/>
            <person name="Clifton S."/>
            <person name="Fulton B."/>
            <person name="Xu J."/>
            <person name="Minx P."/>
            <person name="Pepin K.H."/>
            <person name="Johnson M."/>
            <person name="Thiruvilangam P."/>
            <person name="Bhonagiri V."/>
            <person name="Nash W.E."/>
            <person name="Mardis E.R."/>
            <person name="Wilson R.K."/>
        </authorList>
    </citation>
    <scope>NUCLEOTIDE SEQUENCE [LARGE SCALE GENOMIC DNA]</scope>
    <source>
        <strain evidence="3 4">ATCC 29799</strain>
    </source>
</reference>
<dbReference type="Proteomes" id="UP000003639">
    <property type="component" value="Unassembled WGS sequence"/>
</dbReference>
<dbReference type="InterPro" id="IPR043168">
    <property type="entry name" value="DegV_C"/>
</dbReference>
<evidence type="ECO:0000256" key="2">
    <source>
        <dbReference type="ARBA" id="ARBA00023121"/>
    </source>
</evidence>
<evidence type="ECO:0000313" key="3">
    <source>
        <dbReference type="EMBL" id="EDM99708.1"/>
    </source>
</evidence>
<dbReference type="InterPro" id="IPR003797">
    <property type="entry name" value="DegV"/>
</dbReference>
<dbReference type="Pfam" id="PF02645">
    <property type="entry name" value="DegV"/>
    <property type="match status" value="1"/>
</dbReference>
<sequence>MMSGYQIITDATADLTEAWANQIGVEIIPMECQLGGVPYTFGPGGNITGEEFFAGMRGGKMGSTSQINPTVYEEHFTRCLDQGLDVLYICFSSGLSGTIQAAKICMEDLREKYPDRKLICVDSLAASAGEGLLVTEAAAQKAAGLSLEELAAWVEDHKQNAAHWFTVEDLNHLRRGGRISAATAVVGSALQIKPVMHCDSEGHLTNTAKARGRKNSLLALVDHMDKDWIPELSRQVFICHGDCLSDAEFLKTTVLERHPDAEVTIFHMGPIIGAHTGPGVMALFFWGTGR</sequence>
<keyword evidence="2" id="KW-0446">Lipid-binding</keyword>
<dbReference type="PANTHER" id="PTHR33434">
    <property type="entry name" value="DEGV DOMAIN-CONTAINING PROTEIN DR_1986-RELATED"/>
    <property type="match status" value="1"/>
</dbReference>
<evidence type="ECO:0000313" key="4">
    <source>
        <dbReference type="Proteomes" id="UP000003639"/>
    </source>
</evidence>
<dbReference type="Gene3D" id="3.30.1180.10">
    <property type="match status" value="1"/>
</dbReference>
<dbReference type="EMBL" id="AAXG02000015">
    <property type="protein sequence ID" value="EDM99708.1"/>
    <property type="molecule type" value="Genomic_DNA"/>
</dbReference>
<comment type="function">
    <text evidence="1">May bind long-chain fatty acids, such as palmitate, and may play a role in lipid transport or fatty acid metabolism.</text>
</comment>
<accession>A6NW51</accession>
<dbReference type="GO" id="GO:0008289">
    <property type="term" value="F:lipid binding"/>
    <property type="evidence" value="ECO:0007669"/>
    <property type="project" value="UniProtKB-KW"/>
</dbReference>
<dbReference type="STRING" id="411467.BACCAP_02444"/>
<dbReference type="Gene3D" id="3.40.50.10440">
    <property type="entry name" value="Dihydroxyacetone kinase, domain 1"/>
    <property type="match status" value="1"/>
</dbReference>
<dbReference type="InterPro" id="IPR050270">
    <property type="entry name" value="DegV_domain_contain"/>
</dbReference>
<gene>
    <name evidence="3" type="ORF">BACCAP_02444</name>
</gene>
<dbReference type="NCBIfam" id="TIGR00762">
    <property type="entry name" value="DegV"/>
    <property type="match status" value="1"/>
</dbReference>
<reference evidence="3 4" key="2">
    <citation type="submission" date="2007-06" db="EMBL/GenBank/DDBJ databases">
        <title>Draft genome sequence of Pseudoflavonifractor capillosus ATCC 29799.</title>
        <authorList>
            <person name="Sudarsanam P."/>
            <person name="Ley R."/>
            <person name="Guruge J."/>
            <person name="Turnbaugh P.J."/>
            <person name="Mahowald M."/>
            <person name="Liep D."/>
            <person name="Gordon J."/>
        </authorList>
    </citation>
    <scope>NUCLEOTIDE SEQUENCE [LARGE SCALE GENOMIC DNA]</scope>
    <source>
        <strain evidence="3 4">ATCC 29799</strain>
    </source>
</reference>
<comment type="caution">
    <text evidence="3">The sequence shown here is derived from an EMBL/GenBank/DDBJ whole genome shotgun (WGS) entry which is preliminary data.</text>
</comment>
<name>A6NW51_9FIRM</name>
<proteinExistence type="predicted"/>
<dbReference type="Gene3D" id="2.20.28.50">
    <property type="entry name" value="degv family protein"/>
    <property type="match status" value="1"/>
</dbReference>
<dbReference type="PANTHER" id="PTHR33434:SF3">
    <property type="entry name" value="DEGV DOMAIN-CONTAINING PROTEIN YITS"/>
    <property type="match status" value="1"/>
</dbReference>
<dbReference type="AlphaFoldDB" id="A6NW51"/>
<dbReference type="SUPFAM" id="SSF82549">
    <property type="entry name" value="DAK1/DegV-like"/>
    <property type="match status" value="1"/>
</dbReference>
<dbReference type="PROSITE" id="PS51482">
    <property type="entry name" value="DEGV"/>
    <property type="match status" value="1"/>
</dbReference>
<organism evidence="3 4">
    <name type="scientific">Pseudoflavonifractor capillosus ATCC 29799</name>
    <dbReference type="NCBI Taxonomy" id="411467"/>
    <lineage>
        <taxon>Bacteria</taxon>
        <taxon>Bacillati</taxon>
        <taxon>Bacillota</taxon>
        <taxon>Clostridia</taxon>
        <taxon>Eubacteriales</taxon>
        <taxon>Oscillospiraceae</taxon>
        <taxon>Pseudoflavonifractor</taxon>
    </lineage>
</organism>
<protein>
    <submittedName>
        <fullName evidence="3">EDD domain protein, DegV family</fullName>
    </submittedName>
</protein>
<dbReference type="eggNOG" id="COG1307">
    <property type="taxonomic scope" value="Bacteria"/>
</dbReference>